<evidence type="ECO:0000313" key="2">
    <source>
        <dbReference type="EMBL" id="TQV84395.1"/>
    </source>
</evidence>
<evidence type="ECO:0000313" key="3">
    <source>
        <dbReference type="Proteomes" id="UP000315439"/>
    </source>
</evidence>
<keyword evidence="1" id="KW-0812">Transmembrane</keyword>
<sequence length="273" mass="30615">MMESRKHRIYPTNPLGIIALFVFFIEAISTFSLKILADTHSEYVSALVYFIILFPSAIAVMFFLTLWCKREALFAPGDFKDESNFLSLFPDNSDPIALDLNSIFSTIAAQKASTPPNTTQGKKLNKVERSFALSAATLGVQSNLSPENLGPIIKKLESLPWRKPLDPQVASYLTLLYRRVGKVKKAISILSEVLSLGVQSESLSKKEQAHFLYNLACYNSLLSADSDKDKFTQRALAHLKRAIDINEKYKRKAQTDPDFDPIRNSGEFIEVIS</sequence>
<accession>A0A545U4J0</accession>
<proteinExistence type="predicted"/>
<keyword evidence="1" id="KW-0472">Membrane</keyword>
<name>A0A545U4J0_9GAMM</name>
<dbReference type="OrthoDB" id="9180348at2"/>
<feature type="transmembrane region" description="Helical" evidence="1">
    <location>
        <begin position="12"/>
        <end position="37"/>
    </location>
</feature>
<comment type="caution">
    <text evidence="2">The sequence shown here is derived from an EMBL/GenBank/DDBJ whole genome shotgun (WGS) entry which is preliminary data.</text>
</comment>
<feature type="transmembrane region" description="Helical" evidence="1">
    <location>
        <begin position="43"/>
        <end position="67"/>
    </location>
</feature>
<keyword evidence="3" id="KW-1185">Reference proteome</keyword>
<dbReference type="AlphaFoldDB" id="A0A545U4J0"/>
<evidence type="ECO:0000256" key="1">
    <source>
        <dbReference type="SAM" id="Phobius"/>
    </source>
</evidence>
<dbReference type="NCBIfam" id="NF047558">
    <property type="entry name" value="TPR_END_plus"/>
    <property type="match status" value="1"/>
</dbReference>
<dbReference type="Gene3D" id="1.25.40.10">
    <property type="entry name" value="Tetratricopeptide repeat domain"/>
    <property type="match status" value="1"/>
</dbReference>
<dbReference type="EMBL" id="VIKS01000014">
    <property type="protein sequence ID" value="TQV84395.1"/>
    <property type="molecule type" value="Genomic_DNA"/>
</dbReference>
<dbReference type="Proteomes" id="UP000315439">
    <property type="component" value="Unassembled WGS sequence"/>
</dbReference>
<dbReference type="RefSeq" id="WP_142933976.1">
    <property type="nucleotide sequence ID" value="NZ_ML660170.1"/>
</dbReference>
<gene>
    <name evidence="2" type="ORF">FLL46_22495</name>
</gene>
<protein>
    <submittedName>
        <fullName evidence="2">Tetratricopeptide repeat protein</fullName>
    </submittedName>
</protein>
<reference evidence="2 3" key="1">
    <citation type="submission" date="2019-07" db="EMBL/GenBank/DDBJ databases">
        <title>Draft genome for Aliikangiella sp. M105.</title>
        <authorList>
            <person name="Wang G."/>
        </authorList>
    </citation>
    <scope>NUCLEOTIDE SEQUENCE [LARGE SCALE GENOMIC DNA]</scope>
    <source>
        <strain evidence="2 3">M105</strain>
    </source>
</reference>
<keyword evidence="1" id="KW-1133">Transmembrane helix</keyword>
<organism evidence="2 3">
    <name type="scientific">Aliikangiella coralliicola</name>
    <dbReference type="NCBI Taxonomy" id="2592383"/>
    <lineage>
        <taxon>Bacteria</taxon>
        <taxon>Pseudomonadati</taxon>
        <taxon>Pseudomonadota</taxon>
        <taxon>Gammaproteobacteria</taxon>
        <taxon>Oceanospirillales</taxon>
        <taxon>Pleioneaceae</taxon>
        <taxon>Aliikangiella</taxon>
    </lineage>
</organism>
<dbReference type="InterPro" id="IPR011990">
    <property type="entry name" value="TPR-like_helical_dom_sf"/>
</dbReference>